<organism evidence="1">
    <name type="scientific">viral metagenome</name>
    <dbReference type="NCBI Taxonomy" id="1070528"/>
    <lineage>
        <taxon>unclassified sequences</taxon>
        <taxon>metagenomes</taxon>
        <taxon>organismal metagenomes</taxon>
    </lineage>
</organism>
<gene>
    <name evidence="1" type="ORF">MM415B03436_0005</name>
</gene>
<proteinExistence type="predicted"/>
<name>A0A6M3LDQ4_9ZZZZ</name>
<reference evidence="1" key="1">
    <citation type="submission" date="2020-03" db="EMBL/GenBank/DDBJ databases">
        <title>The deep terrestrial virosphere.</title>
        <authorList>
            <person name="Holmfeldt K."/>
            <person name="Nilsson E."/>
            <person name="Simone D."/>
            <person name="Lopez-Fernandez M."/>
            <person name="Wu X."/>
            <person name="de Brujin I."/>
            <person name="Lundin D."/>
            <person name="Andersson A."/>
            <person name="Bertilsson S."/>
            <person name="Dopson M."/>
        </authorList>
    </citation>
    <scope>NUCLEOTIDE SEQUENCE</scope>
    <source>
        <strain evidence="1">MM415B03436</strain>
    </source>
</reference>
<protein>
    <submittedName>
        <fullName evidence="1">Uncharacterized protein</fullName>
    </submittedName>
</protein>
<dbReference type="AlphaFoldDB" id="A0A6M3LDQ4"/>
<accession>A0A6M3LDQ4</accession>
<evidence type="ECO:0000313" key="1">
    <source>
        <dbReference type="EMBL" id="QJA91198.1"/>
    </source>
</evidence>
<sequence>MDNFINKARRRKIKHIIIEPYDYDNYDTMAYGAVAEARFKNKWWGDTKFKISQQEMMRCGDLDYVVARKAEVVRNVIIEAVKAAIRLRALGFVVTWHGIEWDGKVCRTTDEVVSVVEKDKSLSKS</sequence>
<dbReference type="EMBL" id="MT142969">
    <property type="protein sequence ID" value="QJA91198.1"/>
    <property type="molecule type" value="Genomic_DNA"/>
</dbReference>